<organism evidence="2 3">
    <name type="scientific">Megaselia scalaris</name>
    <name type="common">Humpbacked fly</name>
    <name type="synonym">Phora scalaris</name>
    <dbReference type="NCBI Taxonomy" id="36166"/>
    <lineage>
        <taxon>Eukaryota</taxon>
        <taxon>Metazoa</taxon>
        <taxon>Ecdysozoa</taxon>
        <taxon>Arthropoda</taxon>
        <taxon>Hexapoda</taxon>
        <taxon>Insecta</taxon>
        <taxon>Pterygota</taxon>
        <taxon>Neoptera</taxon>
        <taxon>Endopterygota</taxon>
        <taxon>Diptera</taxon>
        <taxon>Brachycera</taxon>
        <taxon>Muscomorpha</taxon>
        <taxon>Platypezoidea</taxon>
        <taxon>Phoridae</taxon>
        <taxon>Megaseliini</taxon>
        <taxon>Megaselia</taxon>
    </lineage>
</organism>
<accession>T1GRP7</accession>
<evidence type="ECO:0000313" key="2">
    <source>
        <dbReference type="EnsemblMetazoa" id="MESCA006335-PA"/>
    </source>
</evidence>
<reference evidence="2" key="2">
    <citation type="submission" date="2015-06" db="UniProtKB">
        <authorList>
            <consortium name="EnsemblMetazoa"/>
        </authorList>
    </citation>
    <scope>IDENTIFICATION</scope>
</reference>
<sequence>FQVQSSKLKIAKFLRNSSVLKHLPSRFSSIAKLFLFLNMNKICCFQLHSFTLIWGWLGSIFAGLSVVIGLISIANSETIALNLPFKMVSGEQKFPLLVSVGLILSILKENHKYMLPWIFNEALCLIAYTLLYIIGFVMFLLFGTKTSYTVESIAYDGESYVSRSTSTVETDIWKLYVLLIVLAGIYIAIRMYIFAGIYSLFKKYRSGNVRDYEMIIKENVSEQATF</sequence>
<dbReference type="EMBL" id="CAQQ02196962">
    <property type="status" value="NOT_ANNOTATED_CDS"/>
    <property type="molecule type" value="Genomic_DNA"/>
</dbReference>
<feature type="transmembrane region" description="Helical" evidence="1">
    <location>
        <begin position="52"/>
        <end position="74"/>
    </location>
</feature>
<protein>
    <submittedName>
        <fullName evidence="2">Uncharacterized protein</fullName>
    </submittedName>
</protein>
<keyword evidence="1" id="KW-1133">Transmembrane helix</keyword>
<dbReference type="AlphaFoldDB" id="T1GRP7"/>
<feature type="transmembrane region" description="Helical" evidence="1">
    <location>
        <begin position="122"/>
        <end position="142"/>
    </location>
</feature>
<keyword evidence="1" id="KW-0472">Membrane</keyword>
<keyword evidence="3" id="KW-1185">Reference proteome</keyword>
<keyword evidence="1" id="KW-0812">Transmembrane</keyword>
<name>T1GRP7_MEGSC</name>
<dbReference type="Proteomes" id="UP000015102">
    <property type="component" value="Unassembled WGS sequence"/>
</dbReference>
<reference evidence="3" key="1">
    <citation type="submission" date="2013-02" db="EMBL/GenBank/DDBJ databases">
        <authorList>
            <person name="Hughes D."/>
        </authorList>
    </citation>
    <scope>NUCLEOTIDE SEQUENCE</scope>
    <source>
        <strain>Durham</strain>
        <strain evidence="3">NC isolate 2 -- Noor lab</strain>
    </source>
</reference>
<evidence type="ECO:0000313" key="3">
    <source>
        <dbReference type="Proteomes" id="UP000015102"/>
    </source>
</evidence>
<dbReference type="EnsemblMetazoa" id="MESCA006335-RA">
    <property type="protein sequence ID" value="MESCA006335-PA"/>
    <property type="gene ID" value="MESCA006335"/>
</dbReference>
<dbReference type="HOGENOM" id="CLU_1227467_0_0_1"/>
<feature type="transmembrane region" description="Helical" evidence="1">
    <location>
        <begin position="175"/>
        <end position="201"/>
    </location>
</feature>
<evidence type="ECO:0000256" key="1">
    <source>
        <dbReference type="SAM" id="Phobius"/>
    </source>
</evidence>
<proteinExistence type="predicted"/>